<dbReference type="GO" id="GO:0044718">
    <property type="term" value="P:siderophore transmembrane transport"/>
    <property type="evidence" value="ECO:0007669"/>
    <property type="project" value="TreeGrafter"/>
</dbReference>
<comment type="similarity">
    <text evidence="8 9">Belongs to the TonB-dependent receptor family.</text>
</comment>
<dbReference type="InterPro" id="IPR039426">
    <property type="entry name" value="TonB-dep_rcpt-like"/>
</dbReference>
<dbReference type="Pfam" id="PF00593">
    <property type="entry name" value="TonB_dep_Rec_b-barrel"/>
    <property type="match status" value="1"/>
</dbReference>
<dbReference type="PROSITE" id="PS52016">
    <property type="entry name" value="TONB_DEPENDENT_REC_3"/>
    <property type="match status" value="1"/>
</dbReference>
<dbReference type="InterPro" id="IPR036942">
    <property type="entry name" value="Beta-barrel_TonB_sf"/>
</dbReference>
<evidence type="ECO:0000256" key="7">
    <source>
        <dbReference type="ARBA" id="ARBA00023237"/>
    </source>
</evidence>
<evidence type="ECO:0000256" key="4">
    <source>
        <dbReference type="ARBA" id="ARBA00022692"/>
    </source>
</evidence>
<sequence length="796" mass="87990">MKFIILLFTVFSTTLSFSQNLIVKGTVTDDKNNPIKGANVVVKGLQNQTFTDIRGEYELTIENENNSIIVFSHIGFNTQSLKVNRANKTTIILNIRLEPSFGQLDEVIISSSRNSEYLSEIPASITVVSAKKIAQLTQNTTNITDVLEATVPGLAVSTGTFSNWGQTLRGRSLLTMVDGIPQSTPLRNGQLEIKSFHPNDLKRVEVIKGATSIFGNGGDGGFINYITKVPNSVKKLEGTTNIWGTSNLAKSKDALGYGIHQSFTGSIDKLGYYVSGSFEQTANKYDAKGRPLLPTYALDNTKIYSVFGKMIYQIDTRQSITLNGNIFKSAQKSPFIPVAGSIVVNNKEGDFTVNAGYGIEGSIAGEKPTGTRLINSRLQYRYDGIFNGSTNFETDVYYQNTENIFFYSDKFENGGQSAINSEKFGIRPNFVSKINTGNDKLALSATYGIDLLRDRTNQGLLDGRLWVPNTVLWSSAYYAQTSLKIEKDWVLKAGFRYDNMNIDIADYSTLPYSPKSDGNFSSSVFVTGGKLKFNNASYNLGARYIAIKEFTPYISYSQGFSVADLGSVLRSATVDNINKIKLEPSVTNNYEFGFISNLSRFRLEAVGYFSTSNLGTSLVLNNETNNFVPSSKPQKIFGGEFSIDYQIITGKLFVGTSYSYVEGVKYDNKTKTSLSFLGGDVISAPKWTAYATWEPTEKISTTIRMVNLGDRDRFDPFLNSKNAWEFNHTEVPVKGYTTVNLSISYQINSKITTSLGINNLFNEYYLPARSQWSAPLKTFITAGEGANAKLSLAYSF</sequence>
<evidence type="ECO:0000256" key="6">
    <source>
        <dbReference type="ARBA" id="ARBA00023136"/>
    </source>
</evidence>
<protein>
    <submittedName>
        <fullName evidence="13">Iron complex outermembrane receptor protein</fullName>
    </submittedName>
</protein>
<dbReference type="Gene3D" id="2.40.170.20">
    <property type="entry name" value="TonB-dependent receptor, beta-barrel domain"/>
    <property type="match status" value="1"/>
</dbReference>
<dbReference type="Gene3D" id="2.60.40.1120">
    <property type="entry name" value="Carboxypeptidase-like, regulatory domain"/>
    <property type="match status" value="1"/>
</dbReference>
<feature type="chain" id="PRO_5018319627" evidence="10">
    <location>
        <begin position="19"/>
        <end position="796"/>
    </location>
</feature>
<name>A0A3L9ZNX5_9FLAO</name>
<dbReference type="InterPro" id="IPR008969">
    <property type="entry name" value="CarboxyPept-like_regulatory"/>
</dbReference>
<dbReference type="EMBL" id="REFH01000011">
    <property type="protein sequence ID" value="RMA73109.1"/>
    <property type="molecule type" value="Genomic_DNA"/>
</dbReference>
<dbReference type="InterPro" id="IPR012910">
    <property type="entry name" value="Plug_dom"/>
</dbReference>
<dbReference type="PANTHER" id="PTHR30069:SF42">
    <property type="entry name" value="FERRIC AEROBACTIN RECEPTOR"/>
    <property type="match status" value="1"/>
</dbReference>
<dbReference type="Pfam" id="PF07715">
    <property type="entry name" value="Plug"/>
    <property type="match status" value="1"/>
</dbReference>
<gene>
    <name evidence="13" type="ORF">BC961_2713</name>
</gene>
<dbReference type="SUPFAM" id="SSF49464">
    <property type="entry name" value="Carboxypeptidase regulatory domain-like"/>
    <property type="match status" value="1"/>
</dbReference>
<evidence type="ECO:0000259" key="12">
    <source>
        <dbReference type="Pfam" id="PF07715"/>
    </source>
</evidence>
<keyword evidence="3 8" id="KW-1134">Transmembrane beta strand</keyword>
<reference evidence="13 14" key="1">
    <citation type="submission" date="2018-10" db="EMBL/GenBank/DDBJ databases">
        <title>Genomic Encyclopedia of Archaeal and Bacterial Type Strains, Phase II (KMG-II): from individual species to whole genera.</title>
        <authorList>
            <person name="Goeker M."/>
        </authorList>
    </citation>
    <scope>NUCLEOTIDE SEQUENCE [LARGE SCALE GENOMIC DNA]</scope>
    <source>
        <strain evidence="13 14">DSM 19727</strain>
    </source>
</reference>
<dbReference type="PANTHER" id="PTHR30069">
    <property type="entry name" value="TONB-DEPENDENT OUTER MEMBRANE RECEPTOR"/>
    <property type="match status" value="1"/>
</dbReference>
<keyword evidence="14" id="KW-1185">Reference proteome</keyword>
<comment type="subcellular location">
    <subcellularLocation>
        <location evidence="1 8">Cell outer membrane</location>
        <topology evidence="1 8">Multi-pass membrane protein</topology>
    </subcellularLocation>
</comment>
<dbReference type="SUPFAM" id="SSF56935">
    <property type="entry name" value="Porins"/>
    <property type="match status" value="1"/>
</dbReference>
<feature type="signal peptide" evidence="10">
    <location>
        <begin position="1"/>
        <end position="18"/>
    </location>
</feature>
<evidence type="ECO:0000256" key="8">
    <source>
        <dbReference type="PROSITE-ProRule" id="PRU01360"/>
    </source>
</evidence>
<evidence type="ECO:0000256" key="9">
    <source>
        <dbReference type="RuleBase" id="RU003357"/>
    </source>
</evidence>
<dbReference type="InterPro" id="IPR037066">
    <property type="entry name" value="Plug_dom_sf"/>
</dbReference>
<dbReference type="AlphaFoldDB" id="A0A3L9ZNX5"/>
<feature type="domain" description="TonB-dependent receptor-like beta-barrel" evidence="11">
    <location>
        <begin position="363"/>
        <end position="760"/>
    </location>
</feature>
<evidence type="ECO:0000256" key="2">
    <source>
        <dbReference type="ARBA" id="ARBA00022448"/>
    </source>
</evidence>
<evidence type="ECO:0000259" key="11">
    <source>
        <dbReference type="Pfam" id="PF00593"/>
    </source>
</evidence>
<dbReference type="CDD" id="cd01347">
    <property type="entry name" value="ligand_gated_channel"/>
    <property type="match status" value="1"/>
</dbReference>
<dbReference type="RefSeq" id="WP_121926281.1">
    <property type="nucleotide sequence ID" value="NZ_CBCSGA010000013.1"/>
</dbReference>
<dbReference type="GO" id="GO:0015344">
    <property type="term" value="F:siderophore uptake transmembrane transporter activity"/>
    <property type="evidence" value="ECO:0007669"/>
    <property type="project" value="TreeGrafter"/>
</dbReference>
<dbReference type="GO" id="GO:0009279">
    <property type="term" value="C:cell outer membrane"/>
    <property type="evidence" value="ECO:0007669"/>
    <property type="project" value="UniProtKB-SubCell"/>
</dbReference>
<evidence type="ECO:0000256" key="10">
    <source>
        <dbReference type="SAM" id="SignalP"/>
    </source>
</evidence>
<keyword evidence="7 8" id="KW-0998">Cell outer membrane</keyword>
<keyword evidence="5 9" id="KW-0798">TonB box</keyword>
<keyword evidence="4 8" id="KW-0812">Transmembrane</keyword>
<dbReference type="InterPro" id="IPR000531">
    <property type="entry name" value="Beta-barrel_TonB"/>
</dbReference>
<evidence type="ECO:0000313" key="13">
    <source>
        <dbReference type="EMBL" id="RMA73109.1"/>
    </source>
</evidence>
<dbReference type="Gene3D" id="2.170.130.10">
    <property type="entry name" value="TonB-dependent receptor, plug domain"/>
    <property type="match status" value="1"/>
</dbReference>
<evidence type="ECO:0000256" key="5">
    <source>
        <dbReference type="ARBA" id="ARBA00023077"/>
    </source>
</evidence>
<evidence type="ECO:0000256" key="1">
    <source>
        <dbReference type="ARBA" id="ARBA00004571"/>
    </source>
</evidence>
<organism evidence="13 14">
    <name type="scientific">Flavobacterium weaverense</name>
    <dbReference type="NCBI Taxonomy" id="271156"/>
    <lineage>
        <taxon>Bacteria</taxon>
        <taxon>Pseudomonadati</taxon>
        <taxon>Bacteroidota</taxon>
        <taxon>Flavobacteriia</taxon>
        <taxon>Flavobacteriales</taxon>
        <taxon>Flavobacteriaceae</taxon>
        <taxon>Flavobacterium</taxon>
    </lineage>
</organism>
<keyword evidence="2 8" id="KW-0813">Transport</keyword>
<dbReference type="OrthoDB" id="8670144at2"/>
<accession>A0A3L9ZNX5</accession>
<keyword evidence="10" id="KW-0732">Signal</keyword>
<evidence type="ECO:0000256" key="3">
    <source>
        <dbReference type="ARBA" id="ARBA00022452"/>
    </source>
</evidence>
<feature type="domain" description="TonB-dependent receptor plug" evidence="12">
    <location>
        <begin position="119"/>
        <end position="221"/>
    </location>
</feature>
<evidence type="ECO:0000313" key="14">
    <source>
        <dbReference type="Proteomes" id="UP000280368"/>
    </source>
</evidence>
<keyword evidence="6 8" id="KW-0472">Membrane</keyword>
<dbReference type="Pfam" id="PF13715">
    <property type="entry name" value="CarbopepD_reg_2"/>
    <property type="match status" value="1"/>
</dbReference>
<keyword evidence="13" id="KW-0675">Receptor</keyword>
<comment type="caution">
    <text evidence="13">The sequence shown here is derived from an EMBL/GenBank/DDBJ whole genome shotgun (WGS) entry which is preliminary data.</text>
</comment>
<proteinExistence type="inferred from homology"/>
<dbReference type="Proteomes" id="UP000280368">
    <property type="component" value="Unassembled WGS sequence"/>
</dbReference>